<evidence type="ECO:0000313" key="2">
    <source>
        <dbReference type="EMBL" id="CAL1383961.1"/>
    </source>
</evidence>
<organism evidence="2 3">
    <name type="scientific">Linum trigynum</name>
    <dbReference type="NCBI Taxonomy" id="586398"/>
    <lineage>
        <taxon>Eukaryota</taxon>
        <taxon>Viridiplantae</taxon>
        <taxon>Streptophyta</taxon>
        <taxon>Embryophyta</taxon>
        <taxon>Tracheophyta</taxon>
        <taxon>Spermatophyta</taxon>
        <taxon>Magnoliopsida</taxon>
        <taxon>eudicotyledons</taxon>
        <taxon>Gunneridae</taxon>
        <taxon>Pentapetalae</taxon>
        <taxon>rosids</taxon>
        <taxon>fabids</taxon>
        <taxon>Malpighiales</taxon>
        <taxon>Linaceae</taxon>
        <taxon>Linum</taxon>
    </lineage>
</organism>
<dbReference type="EMBL" id="OZ034817">
    <property type="protein sequence ID" value="CAL1383961.1"/>
    <property type="molecule type" value="Genomic_DNA"/>
</dbReference>
<evidence type="ECO:0000313" key="3">
    <source>
        <dbReference type="Proteomes" id="UP001497516"/>
    </source>
</evidence>
<gene>
    <name evidence="2" type="ORF">LTRI10_LOCUS25199</name>
</gene>
<name>A0AAV2EDA3_9ROSI</name>
<proteinExistence type="predicted"/>
<dbReference type="AlphaFoldDB" id="A0AAV2EDA3"/>
<dbReference type="Proteomes" id="UP001497516">
    <property type="component" value="Chromosome 4"/>
</dbReference>
<sequence>MGLDGRVEDETELEAIKEVVHEHSEALARLEDGLARVQVEAKADDDDLRQRLEDLMRAVASLQEQKTGAGGTLSSAELEVGGGSALGGAIGDEGPTVEAAAGVQGAVTAGQGATMVAAEKAPAALTAAEFGPGAGAGPVRAGLGVGPGLLPTPTAQEIAARKGKAKMPGYDTDGPPRNNGPRLLGHYTNVHNGLGWLELEDGPEYDKLGLADQQAMCAEPEMDQRGPGGPRRAADQLGQGGSAHGGRTEAAGPRWVRPKLVEPGLGGPMLVEQR</sequence>
<evidence type="ECO:0000256" key="1">
    <source>
        <dbReference type="SAM" id="MobiDB-lite"/>
    </source>
</evidence>
<protein>
    <submittedName>
        <fullName evidence="2">Uncharacterized protein</fullName>
    </submittedName>
</protein>
<reference evidence="2 3" key="1">
    <citation type="submission" date="2024-04" db="EMBL/GenBank/DDBJ databases">
        <authorList>
            <person name="Fracassetti M."/>
        </authorList>
    </citation>
    <scope>NUCLEOTIDE SEQUENCE [LARGE SCALE GENOMIC DNA]</scope>
</reference>
<feature type="region of interest" description="Disordered" evidence="1">
    <location>
        <begin position="216"/>
        <end position="274"/>
    </location>
</feature>
<accession>A0AAV2EDA3</accession>
<keyword evidence="3" id="KW-1185">Reference proteome</keyword>